<dbReference type="GO" id="GO:0016020">
    <property type="term" value="C:membrane"/>
    <property type="evidence" value="ECO:0007669"/>
    <property type="project" value="UniProtKB-SubCell"/>
</dbReference>
<comment type="subcellular location">
    <subcellularLocation>
        <location evidence="1">Membrane</location>
        <topology evidence="1">Multi-pass membrane protein</topology>
    </subcellularLocation>
</comment>
<sequence>MDKSNSATSMWNYLMKKMSCCGVNNYTDFSISEKFKESSQKVPVACCKMNETSPSVHPLDPDCPRNPKPENSYYLTGCYKTMTDLMLGHMNFVIYAVAGVVLMELLATFLAFCMCNGIETYDK</sequence>
<comment type="caution">
    <text evidence="6">The sequence shown here is derived from an EMBL/GenBank/DDBJ whole genome shotgun (WGS) entry which is preliminary data.</text>
</comment>
<dbReference type="Pfam" id="PF00335">
    <property type="entry name" value="Tetraspanin"/>
    <property type="match status" value="1"/>
</dbReference>
<keyword evidence="4 5" id="KW-0472">Membrane</keyword>
<dbReference type="SUPFAM" id="SSF48652">
    <property type="entry name" value="Tetraspanin"/>
    <property type="match status" value="1"/>
</dbReference>
<accession>A0ABD0YC63</accession>
<dbReference type="EMBL" id="JBFDAA010000019">
    <property type="protein sequence ID" value="KAL1115843.1"/>
    <property type="molecule type" value="Genomic_DNA"/>
</dbReference>
<name>A0ABD0YC63_9HEMI</name>
<evidence type="ECO:0000313" key="6">
    <source>
        <dbReference type="EMBL" id="KAL1115843.1"/>
    </source>
</evidence>
<dbReference type="Proteomes" id="UP001558652">
    <property type="component" value="Unassembled WGS sequence"/>
</dbReference>
<protein>
    <recommendedName>
        <fullName evidence="8">Tetraspanin</fullName>
    </recommendedName>
</protein>
<keyword evidence="2 5" id="KW-0812">Transmembrane</keyword>
<evidence type="ECO:0000256" key="1">
    <source>
        <dbReference type="ARBA" id="ARBA00004141"/>
    </source>
</evidence>
<keyword evidence="3 5" id="KW-1133">Transmembrane helix</keyword>
<keyword evidence="7" id="KW-1185">Reference proteome</keyword>
<evidence type="ECO:0008006" key="8">
    <source>
        <dbReference type="Google" id="ProtNLM"/>
    </source>
</evidence>
<dbReference type="InterPro" id="IPR008952">
    <property type="entry name" value="Tetraspanin_EC2_sf"/>
</dbReference>
<reference evidence="6 7" key="1">
    <citation type="submission" date="2024-07" db="EMBL/GenBank/DDBJ databases">
        <title>Chromosome-level genome assembly of the water stick insect Ranatra chinensis (Heteroptera: Nepidae).</title>
        <authorList>
            <person name="Liu X."/>
        </authorList>
    </citation>
    <scope>NUCLEOTIDE SEQUENCE [LARGE SCALE GENOMIC DNA]</scope>
    <source>
        <strain evidence="6">Cailab_2021Rc</strain>
        <tissue evidence="6">Muscle</tissue>
    </source>
</reference>
<proteinExistence type="predicted"/>
<dbReference type="AlphaFoldDB" id="A0ABD0YC63"/>
<gene>
    <name evidence="6" type="ORF">AAG570_006133</name>
</gene>
<feature type="transmembrane region" description="Helical" evidence="5">
    <location>
        <begin position="92"/>
        <end position="115"/>
    </location>
</feature>
<dbReference type="InterPro" id="IPR018499">
    <property type="entry name" value="Tetraspanin/Peripherin"/>
</dbReference>
<organism evidence="6 7">
    <name type="scientific">Ranatra chinensis</name>
    <dbReference type="NCBI Taxonomy" id="642074"/>
    <lineage>
        <taxon>Eukaryota</taxon>
        <taxon>Metazoa</taxon>
        <taxon>Ecdysozoa</taxon>
        <taxon>Arthropoda</taxon>
        <taxon>Hexapoda</taxon>
        <taxon>Insecta</taxon>
        <taxon>Pterygota</taxon>
        <taxon>Neoptera</taxon>
        <taxon>Paraneoptera</taxon>
        <taxon>Hemiptera</taxon>
        <taxon>Heteroptera</taxon>
        <taxon>Panheteroptera</taxon>
        <taxon>Nepomorpha</taxon>
        <taxon>Nepidae</taxon>
        <taxon>Ranatrinae</taxon>
        <taxon>Ranatra</taxon>
    </lineage>
</organism>
<dbReference type="Gene3D" id="1.10.1450.10">
    <property type="entry name" value="Tetraspanin"/>
    <property type="match status" value="1"/>
</dbReference>
<evidence type="ECO:0000256" key="2">
    <source>
        <dbReference type="ARBA" id="ARBA00022692"/>
    </source>
</evidence>
<evidence type="ECO:0000256" key="3">
    <source>
        <dbReference type="ARBA" id="ARBA00022989"/>
    </source>
</evidence>
<evidence type="ECO:0000256" key="4">
    <source>
        <dbReference type="ARBA" id="ARBA00023136"/>
    </source>
</evidence>
<evidence type="ECO:0000256" key="5">
    <source>
        <dbReference type="SAM" id="Phobius"/>
    </source>
</evidence>
<evidence type="ECO:0000313" key="7">
    <source>
        <dbReference type="Proteomes" id="UP001558652"/>
    </source>
</evidence>